<evidence type="ECO:0000313" key="3">
    <source>
        <dbReference type="Proteomes" id="UP001597215"/>
    </source>
</evidence>
<sequence length="245" mass="27558">MIQNLLESWPFALVVASTIAALSGAILTFTQFRRTVYETRINQVQLDHSRKVLEREIERLHEQIYRDGSRLTELNHLLLDSIRNKSPSLSGEHLGIDPSGSSFLKSMGIDATKISIDPNFVFVLTPLNSAQTAVYNIVQNECQKIGLRVRRGDETRIDGPILPHILKEILSSRLIVANINGRNPNVFYELGIAQTLGKPVLLVVRSYDDVPFDLKQQQLVIYNDIKELPSLFGTALSRFAFSVKS</sequence>
<accession>A0ABW4MEN1</accession>
<dbReference type="EMBL" id="JBHUEL010000010">
    <property type="protein sequence ID" value="MFD1767357.1"/>
    <property type="molecule type" value="Genomic_DNA"/>
</dbReference>
<evidence type="ECO:0000313" key="2">
    <source>
        <dbReference type="EMBL" id="MFD1767357.1"/>
    </source>
</evidence>
<organism evidence="2 3">
    <name type="scientific">Sphingorhabdus buctiana</name>
    <dbReference type="NCBI Taxonomy" id="1508805"/>
    <lineage>
        <taxon>Bacteria</taxon>
        <taxon>Pseudomonadati</taxon>
        <taxon>Pseudomonadota</taxon>
        <taxon>Alphaproteobacteria</taxon>
        <taxon>Sphingomonadales</taxon>
        <taxon>Sphingomonadaceae</taxon>
        <taxon>Sphingorhabdus</taxon>
    </lineage>
</organism>
<keyword evidence="1" id="KW-0472">Membrane</keyword>
<protein>
    <submittedName>
        <fullName evidence="2">Uncharacterized protein</fullName>
    </submittedName>
</protein>
<name>A0ABW4MEN1_9SPHN</name>
<comment type="caution">
    <text evidence="2">The sequence shown here is derived from an EMBL/GenBank/DDBJ whole genome shotgun (WGS) entry which is preliminary data.</text>
</comment>
<keyword evidence="1" id="KW-0812">Transmembrane</keyword>
<dbReference type="SUPFAM" id="SSF52309">
    <property type="entry name" value="N-(deoxy)ribosyltransferase-like"/>
    <property type="match status" value="1"/>
</dbReference>
<proteinExistence type="predicted"/>
<dbReference type="Gene3D" id="3.40.50.450">
    <property type="match status" value="1"/>
</dbReference>
<keyword evidence="3" id="KW-1185">Reference proteome</keyword>
<feature type="transmembrane region" description="Helical" evidence="1">
    <location>
        <begin position="12"/>
        <end position="30"/>
    </location>
</feature>
<dbReference type="Proteomes" id="UP001597215">
    <property type="component" value="Unassembled WGS sequence"/>
</dbReference>
<reference evidence="3" key="1">
    <citation type="journal article" date="2019" name="Int. J. Syst. Evol. Microbiol.">
        <title>The Global Catalogue of Microorganisms (GCM) 10K type strain sequencing project: providing services to taxonomists for standard genome sequencing and annotation.</title>
        <authorList>
            <consortium name="The Broad Institute Genomics Platform"/>
            <consortium name="The Broad Institute Genome Sequencing Center for Infectious Disease"/>
            <person name="Wu L."/>
            <person name="Ma J."/>
        </authorList>
    </citation>
    <scope>NUCLEOTIDE SEQUENCE [LARGE SCALE GENOMIC DNA]</scope>
    <source>
        <strain evidence="3">CGMCC 1.12449</strain>
    </source>
</reference>
<gene>
    <name evidence="2" type="ORF">ACFSAG_10965</name>
</gene>
<keyword evidence="1" id="KW-1133">Transmembrane helix</keyword>
<dbReference type="RefSeq" id="WP_381514657.1">
    <property type="nucleotide sequence ID" value="NZ_JBHUEL010000010.1"/>
</dbReference>
<evidence type="ECO:0000256" key="1">
    <source>
        <dbReference type="SAM" id="Phobius"/>
    </source>
</evidence>